<feature type="transmembrane region" description="Helical" evidence="1">
    <location>
        <begin position="133"/>
        <end position="153"/>
    </location>
</feature>
<keyword evidence="1" id="KW-1133">Transmembrane helix</keyword>
<dbReference type="RefSeq" id="WP_310257818.1">
    <property type="nucleotide sequence ID" value="NZ_JAVDWA010000002.1"/>
</dbReference>
<organism evidence="2 3">
    <name type="scientific">Fictibacillus barbaricus</name>
    <dbReference type="NCBI Taxonomy" id="182136"/>
    <lineage>
        <taxon>Bacteria</taxon>
        <taxon>Bacillati</taxon>
        <taxon>Bacillota</taxon>
        <taxon>Bacilli</taxon>
        <taxon>Bacillales</taxon>
        <taxon>Fictibacillaceae</taxon>
        <taxon>Fictibacillus</taxon>
    </lineage>
</organism>
<feature type="transmembrane region" description="Helical" evidence="1">
    <location>
        <begin position="107"/>
        <end position="126"/>
    </location>
</feature>
<dbReference type="PANTHER" id="PTHR40042">
    <property type="entry name" value="HYPOTHETICAL MEMBRANE SPANNING PROTEIN"/>
    <property type="match status" value="1"/>
</dbReference>
<dbReference type="InterPro" id="IPR009845">
    <property type="entry name" value="DUF1405"/>
</dbReference>
<feature type="transmembrane region" description="Helical" evidence="1">
    <location>
        <begin position="41"/>
        <end position="63"/>
    </location>
</feature>
<dbReference type="EMBL" id="JAVDWA010000002">
    <property type="protein sequence ID" value="MDR7072526.1"/>
    <property type="molecule type" value="Genomic_DNA"/>
</dbReference>
<reference evidence="2 3" key="1">
    <citation type="submission" date="2023-07" db="EMBL/GenBank/DDBJ databases">
        <title>Sorghum-associated microbial communities from plants grown in Nebraska, USA.</title>
        <authorList>
            <person name="Schachtman D."/>
        </authorList>
    </citation>
    <scope>NUCLEOTIDE SEQUENCE [LARGE SCALE GENOMIC DNA]</scope>
    <source>
        <strain evidence="2 3">BE211</strain>
    </source>
</reference>
<name>A0ABU1TZC7_9BACL</name>
<protein>
    <submittedName>
        <fullName evidence="2">Membrane protein YpjA</fullName>
    </submittedName>
</protein>
<evidence type="ECO:0000256" key="1">
    <source>
        <dbReference type="SAM" id="Phobius"/>
    </source>
</evidence>
<keyword evidence="1" id="KW-0472">Membrane</keyword>
<comment type="caution">
    <text evidence="2">The sequence shown here is derived from an EMBL/GenBank/DDBJ whole genome shotgun (WGS) entry which is preliminary data.</text>
</comment>
<evidence type="ECO:0000313" key="2">
    <source>
        <dbReference type="EMBL" id="MDR7072526.1"/>
    </source>
</evidence>
<dbReference type="Pfam" id="PF07187">
    <property type="entry name" value="DUF1405"/>
    <property type="match status" value="1"/>
</dbReference>
<accession>A0ABU1TZC7</accession>
<keyword evidence="3" id="KW-1185">Reference proteome</keyword>
<keyword evidence="1" id="KW-0812">Transmembrane</keyword>
<proteinExistence type="predicted"/>
<dbReference type="Proteomes" id="UP001258181">
    <property type="component" value="Unassembled WGS sequence"/>
</dbReference>
<evidence type="ECO:0000313" key="3">
    <source>
        <dbReference type="Proteomes" id="UP001258181"/>
    </source>
</evidence>
<dbReference type="PANTHER" id="PTHR40042:SF1">
    <property type="entry name" value="DUF1405 DOMAIN-CONTAINING PROTEIN"/>
    <property type="match status" value="1"/>
</dbReference>
<feature type="transmembrane region" description="Helical" evidence="1">
    <location>
        <begin position="12"/>
        <end position="29"/>
    </location>
</feature>
<feature type="transmembrane region" description="Helical" evidence="1">
    <location>
        <begin position="165"/>
        <end position="184"/>
    </location>
</feature>
<gene>
    <name evidence="2" type="ORF">J2X07_001503</name>
</gene>
<sequence length="194" mass="22642">MWFFTILKEKWFLSTLLLVNILGTIYGYYWYGYQLQQTPWYFLPFVPDSPTACLFFVFVLIGFLTKKQSGLFEALAAGSLFKYGIWAVGMNLGGAFVGIPLDSTNYMLIFSHFGMALQGILYAPYYKIKEWHVGVAALWLLHNEIIDYVFGMMPTYSVLEPYEQLIGYLTFWLSVITILILWRMRRHSNQSNRI</sequence>